<name>A0A8H6IMA1_9PEZI</name>
<dbReference type="AlphaFoldDB" id="A0A8H6IMA1"/>
<dbReference type="SUPFAM" id="SSF53098">
    <property type="entry name" value="Ribonuclease H-like"/>
    <property type="match status" value="1"/>
</dbReference>
<evidence type="ECO:0000256" key="5">
    <source>
        <dbReference type="ARBA" id="ARBA00023242"/>
    </source>
</evidence>
<gene>
    <name evidence="6" type="ORF">CMUS01_16633</name>
</gene>
<dbReference type="Proteomes" id="UP000639643">
    <property type="component" value="Unassembled WGS sequence"/>
</dbReference>
<proteinExistence type="predicted"/>
<evidence type="ECO:0000256" key="3">
    <source>
        <dbReference type="ARBA" id="ARBA00022771"/>
    </source>
</evidence>
<dbReference type="InterPro" id="IPR052035">
    <property type="entry name" value="ZnF_BED_domain_contain"/>
</dbReference>
<protein>
    <submittedName>
        <fullName evidence="6">Transposase-like protein</fullName>
    </submittedName>
</protein>
<keyword evidence="7" id="KW-1185">Reference proteome</keyword>
<comment type="subcellular location">
    <subcellularLocation>
        <location evidence="1">Nucleus</location>
    </subcellularLocation>
</comment>
<dbReference type="PANTHER" id="PTHR46481:SF10">
    <property type="entry name" value="ZINC FINGER BED DOMAIN-CONTAINING PROTEIN 39"/>
    <property type="match status" value="1"/>
</dbReference>
<keyword evidence="5" id="KW-0539">Nucleus</keyword>
<evidence type="ECO:0000313" key="6">
    <source>
        <dbReference type="EMBL" id="KAF6784156.1"/>
    </source>
</evidence>
<keyword evidence="4" id="KW-0862">Zinc</keyword>
<dbReference type="PANTHER" id="PTHR46481">
    <property type="entry name" value="ZINC FINGER BED DOMAIN-CONTAINING PROTEIN 4"/>
    <property type="match status" value="1"/>
</dbReference>
<keyword evidence="2" id="KW-0479">Metal-binding</keyword>
<evidence type="ECO:0000313" key="7">
    <source>
        <dbReference type="Proteomes" id="UP000639643"/>
    </source>
</evidence>
<dbReference type="InterPro" id="IPR012337">
    <property type="entry name" value="RNaseH-like_sf"/>
</dbReference>
<evidence type="ECO:0000256" key="2">
    <source>
        <dbReference type="ARBA" id="ARBA00022723"/>
    </source>
</evidence>
<dbReference type="EMBL" id="WIGM01002083">
    <property type="protein sequence ID" value="KAF6784156.1"/>
    <property type="molecule type" value="Genomic_DNA"/>
</dbReference>
<sequence>MSTTPNLLNEAPSPASAFDRLRQTKTISEQLEEAKDHPTPDNPTFNTVYRFRINNKIYVLEETLWRKGQRGRTSWINQHGWFFVHCHDNQPGASFWACRHCDLKSRVTLFDAKASSSASDHLRKIHRITKASESTDSETSSDAPLKRPRLDFTGLTKKRVKTIQESTVGLIVDANLPFGIFQNNYFQSLIGQLNTQVSTLPWSRHTLNRSLEDLFAEKREEVKRELTTAATRIHLGFDLWTSSNRHAIMAVTAHFLVKDKGPQVRLIALRHQLGAHDGENLASTLDEVITEWEIRGNIGVVVSDNASSNDTCLQSLYSRINPRMTEKDKKSRRLRCFGHILNLVSKAFLFGKDADSFERQSDAYRLLQQDEEDLRHWRKQGPIGKLHNIVKFIRSSPQRTQRFKRIAREEKASQPGDFLLSHETQREVELILDKLQDGTQPI</sequence>
<keyword evidence="3" id="KW-0863">Zinc-finger</keyword>
<evidence type="ECO:0000256" key="1">
    <source>
        <dbReference type="ARBA" id="ARBA00004123"/>
    </source>
</evidence>
<evidence type="ECO:0000256" key="4">
    <source>
        <dbReference type="ARBA" id="ARBA00022833"/>
    </source>
</evidence>
<dbReference type="OrthoDB" id="4979667at2759"/>
<dbReference type="GO" id="GO:0008270">
    <property type="term" value="F:zinc ion binding"/>
    <property type="evidence" value="ECO:0007669"/>
    <property type="project" value="UniProtKB-KW"/>
</dbReference>
<dbReference type="GO" id="GO:0005634">
    <property type="term" value="C:nucleus"/>
    <property type="evidence" value="ECO:0007669"/>
    <property type="project" value="UniProtKB-SubCell"/>
</dbReference>
<comment type="caution">
    <text evidence="6">The sequence shown here is derived from an EMBL/GenBank/DDBJ whole genome shotgun (WGS) entry which is preliminary data.</text>
</comment>
<organism evidence="6 7">
    <name type="scientific">Colletotrichum musicola</name>
    <dbReference type="NCBI Taxonomy" id="2175873"/>
    <lineage>
        <taxon>Eukaryota</taxon>
        <taxon>Fungi</taxon>
        <taxon>Dikarya</taxon>
        <taxon>Ascomycota</taxon>
        <taxon>Pezizomycotina</taxon>
        <taxon>Sordariomycetes</taxon>
        <taxon>Hypocreomycetidae</taxon>
        <taxon>Glomerellales</taxon>
        <taxon>Glomerellaceae</taxon>
        <taxon>Colletotrichum</taxon>
        <taxon>Colletotrichum orchidearum species complex</taxon>
    </lineage>
</organism>
<reference evidence="6" key="1">
    <citation type="journal article" date="2020" name="Phytopathology">
        <title>Genome Sequence Resources of Colletotrichum truncatum, C. plurivorum, C. musicola, and C. sojae: Four Species Pathogenic to Soybean (Glycine max).</title>
        <authorList>
            <person name="Rogerio F."/>
            <person name="Boufleur T.R."/>
            <person name="Ciampi-Guillardi M."/>
            <person name="Sukno S.A."/>
            <person name="Thon M.R."/>
            <person name="Massola Junior N.S."/>
            <person name="Baroncelli R."/>
        </authorList>
    </citation>
    <scope>NUCLEOTIDE SEQUENCE</scope>
    <source>
        <strain evidence="6">LFN0074</strain>
    </source>
</reference>
<accession>A0A8H6IMA1</accession>